<dbReference type="HOGENOM" id="CLU_1590906_0_0_2"/>
<evidence type="ECO:0000313" key="2">
    <source>
        <dbReference type="Proteomes" id="UP000009296"/>
    </source>
</evidence>
<dbReference type="AlphaFoldDB" id="F8AKF1"/>
<name>F8AKF1_METOI</name>
<dbReference type="eggNOG" id="arCOG05026">
    <property type="taxonomic scope" value="Archaea"/>
</dbReference>
<dbReference type="Proteomes" id="UP000009296">
    <property type="component" value="Chromosome"/>
</dbReference>
<proteinExistence type="predicted"/>
<accession>F8AKF1</accession>
<gene>
    <name evidence="1" type="ordered locus">Metok_1514</name>
</gene>
<dbReference type="EMBL" id="CP002792">
    <property type="protein sequence ID" value="AEH07477.1"/>
    <property type="molecule type" value="Genomic_DNA"/>
</dbReference>
<protein>
    <submittedName>
        <fullName evidence="1">Uncharacterized protein</fullName>
    </submittedName>
</protein>
<dbReference type="OrthoDB" id="63593at2157"/>
<organism evidence="1 2">
    <name type="scientific">Methanothermococcus okinawensis (strain DSM 14208 / JCM 11175 / IH1)</name>
    <dbReference type="NCBI Taxonomy" id="647113"/>
    <lineage>
        <taxon>Archaea</taxon>
        <taxon>Methanobacteriati</taxon>
        <taxon>Methanobacteriota</taxon>
        <taxon>Methanomada group</taxon>
        <taxon>Methanococci</taxon>
        <taxon>Methanococcales</taxon>
        <taxon>Methanococcaceae</taxon>
        <taxon>Methanothermococcus</taxon>
    </lineage>
</organism>
<dbReference type="KEGG" id="mok:Metok_1514"/>
<evidence type="ECO:0000313" key="1">
    <source>
        <dbReference type="EMBL" id="AEH07477.1"/>
    </source>
</evidence>
<sequence length="169" mass="19939">MDVYEVLFQKCLEYEVIVDGKEVPLWKLKKEDIANGNVDFDLQWDSLQDLAISLYELKKEQQKSKELIKYPLEEVIIGIAFLKSKKSGYLITDDMNNINTCLNYLSELITARINCISRYYYLIKKPMNTNLFDEIILKFPQKKDIKVKNIEDLKELVFKLKNFGKNLKI</sequence>
<reference evidence="1" key="1">
    <citation type="submission" date="2011-05" db="EMBL/GenBank/DDBJ databases">
        <title>Complete sequence of chromosome of Methanothermococcus okinawensis IH1.</title>
        <authorList>
            <consortium name="US DOE Joint Genome Institute"/>
            <person name="Lucas S."/>
            <person name="Han J."/>
            <person name="Lapidus A."/>
            <person name="Cheng J.-F."/>
            <person name="Goodwin L."/>
            <person name="Pitluck S."/>
            <person name="Peters L."/>
            <person name="Mikhailova N."/>
            <person name="Held B."/>
            <person name="Han C."/>
            <person name="Tapia R."/>
            <person name="Land M."/>
            <person name="Hauser L."/>
            <person name="Kyrpides N."/>
            <person name="Ivanova N."/>
            <person name="Pagani I."/>
            <person name="Sieprawska-Lupa M."/>
            <person name="Takai K."/>
            <person name="Miyazaki J."/>
            <person name="Whitman W."/>
            <person name="Woyke T."/>
        </authorList>
    </citation>
    <scope>NUCLEOTIDE SEQUENCE</scope>
    <source>
        <strain evidence="1">IH1</strain>
    </source>
</reference>
<dbReference type="STRING" id="647113.Metok_1514"/>
<dbReference type="RefSeq" id="WP_013867654.1">
    <property type="nucleotide sequence ID" value="NC_015636.1"/>
</dbReference>
<dbReference type="GeneID" id="10773672"/>
<keyword evidence="2" id="KW-1185">Reference proteome</keyword>